<dbReference type="Proteomes" id="UP001198242">
    <property type="component" value="Unassembled WGS sequence"/>
</dbReference>
<accession>A0AAE3E112</accession>
<dbReference type="InterPro" id="IPR037923">
    <property type="entry name" value="HTH-like"/>
</dbReference>
<keyword evidence="6" id="KW-1185">Reference proteome</keyword>
<dbReference type="PROSITE" id="PS00041">
    <property type="entry name" value="HTH_ARAC_FAMILY_1"/>
    <property type="match status" value="1"/>
</dbReference>
<dbReference type="EMBL" id="JAJEQM010000020">
    <property type="protein sequence ID" value="MCC2211588.1"/>
    <property type="molecule type" value="Genomic_DNA"/>
</dbReference>
<dbReference type="InterPro" id="IPR003313">
    <property type="entry name" value="AraC-bd"/>
</dbReference>
<dbReference type="GO" id="GO:0043565">
    <property type="term" value="F:sequence-specific DNA binding"/>
    <property type="evidence" value="ECO:0007669"/>
    <property type="project" value="InterPro"/>
</dbReference>
<dbReference type="RefSeq" id="WP_308457050.1">
    <property type="nucleotide sequence ID" value="NZ_JAJEQM010000020.1"/>
</dbReference>
<evidence type="ECO:0000256" key="3">
    <source>
        <dbReference type="ARBA" id="ARBA00023163"/>
    </source>
</evidence>
<dbReference type="Pfam" id="PF02311">
    <property type="entry name" value="AraC_binding"/>
    <property type="match status" value="1"/>
</dbReference>
<sequence length="285" mass="33122">MSKYEEKITDNSLWYTATPTPLTLTLPFYITEAGHFRAEADYKVERDEHDSYLLLYTIKGSGTVVSDKVSLAALPHNAVMINCHNYHKYFSNNEEWEFIWIHLKGSAVAAMFDILYPNAVNIISVKDFLSFEQQLSELICNVTKNDVLSSISTSSQIHDVLNTLVIYTIENEQKSQKRQHSDDINVVIDFIQNNYSDSISIDDMIQNIHISKYHFIRLFRRIMGTTPYNYLTNYRINKSKLLLRTTNKSISEISEECGFLDTSNFISQFKKNTNQKPTDYRRDFT</sequence>
<dbReference type="InterPro" id="IPR009057">
    <property type="entry name" value="Homeodomain-like_sf"/>
</dbReference>
<reference evidence="5 6" key="1">
    <citation type="submission" date="2021-10" db="EMBL/GenBank/DDBJ databases">
        <title>Anaerobic single-cell dispensing facilitates the cultivation of human gut bacteria.</title>
        <authorList>
            <person name="Afrizal A."/>
        </authorList>
    </citation>
    <scope>NUCLEOTIDE SEQUENCE [LARGE SCALE GENOMIC DNA]</scope>
    <source>
        <strain evidence="5 6">CLA-AA-H232</strain>
    </source>
</reference>
<dbReference type="SMART" id="SM00342">
    <property type="entry name" value="HTH_ARAC"/>
    <property type="match status" value="1"/>
</dbReference>
<dbReference type="AlphaFoldDB" id="A0AAE3E112"/>
<comment type="caution">
    <text evidence="5">The sequence shown here is derived from an EMBL/GenBank/DDBJ whole genome shotgun (WGS) entry which is preliminary data.</text>
</comment>
<evidence type="ECO:0000256" key="1">
    <source>
        <dbReference type="ARBA" id="ARBA00023015"/>
    </source>
</evidence>
<organism evidence="5 6">
    <name type="scientific">Hominilimicola fabiformis</name>
    <dbReference type="NCBI Taxonomy" id="2885356"/>
    <lineage>
        <taxon>Bacteria</taxon>
        <taxon>Bacillati</taxon>
        <taxon>Bacillota</taxon>
        <taxon>Clostridia</taxon>
        <taxon>Eubacteriales</taxon>
        <taxon>Oscillospiraceae</taxon>
        <taxon>Hominilimicola</taxon>
    </lineage>
</organism>
<dbReference type="SUPFAM" id="SSF51215">
    <property type="entry name" value="Regulatory protein AraC"/>
    <property type="match status" value="1"/>
</dbReference>
<dbReference type="GO" id="GO:0003700">
    <property type="term" value="F:DNA-binding transcription factor activity"/>
    <property type="evidence" value="ECO:0007669"/>
    <property type="project" value="InterPro"/>
</dbReference>
<evidence type="ECO:0000256" key="2">
    <source>
        <dbReference type="ARBA" id="ARBA00023125"/>
    </source>
</evidence>
<dbReference type="InterPro" id="IPR018060">
    <property type="entry name" value="HTH_AraC"/>
</dbReference>
<dbReference type="PANTHER" id="PTHR43280:SF28">
    <property type="entry name" value="HTH-TYPE TRANSCRIPTIONAL ACTIVATOR RHAS"/>
    <property type="match status" value="1"/>
</dbReference>
<evidence type="ECO:0000259" key="4">
    <source>
        <dbReference type="PROSITE" id="PS01124"/>
    </source>
</evidence>
<dbReference type="PROSITE" id="PS01124">
    <property type="entry name" value="HTH_ARAC_FAMILY_2"/>
    <property type="match status" value="1"/>
</dbReference>
<keyword evidence="2" id="KW-0238">DNA-binding</keyword>
<evidence type="ECO:0000313" key="5">
    <source>
        <dbReference type="EMBL" id="MCC2211588.1"/>
    </source>
</evidence>
<dbReference type="SUPFAM" id="SSF46689">
    <property type="entry name" value="Homeodomain-like"/>
    <property type="match status" value="2"/>
</dbReference>
<keyword evidence="1" id="KW-0805">Transcription regulation</keyword>
<dbReference type="PANTHER" id="PTHR43280">
    <property type="entry name" value="ARAC-FAMILY TRANSCRIPTIONAL REGULATOR"/>
    <property type="match status" value="1"/>
</dbReference>
<dbReference type="Pfam" id="PF12833">
    <property type="entry name" value="HTH_18"/>
    <property type="match status" value="1"/>
</dbReference>
<evidence type="ECO:0000313" key="6">
    <source>
        <dbReference type="Proteomes" id="UP001198242"/>
    </source>
</evidence>
<protein>
    <submittedName>
        <fullName evidence="5">AraC family transcriptional regulator</fullName>
    </submittedName>
</protein>
<proteinExistence type="predicted"/>
<keyword evidence="3" id="KW-0804">Transcription</keyword>
<dbReference type="InterPro" id="IPR018062">
    <property type="entry name" value="HTH_AraC-typ_CS"/>
</dbReference>
<gene>
    <name evidence="5" type="ORF">LKE05_12440</name>
</gene>
<dbReference type="Gene3D" id="1.10.10.60">
    <property type="entry name" value="Homeodomain-like"/>
    <property type="match status" value="2"/>
</dbReference>
<feature type="domain" description="HTH araC/xylS-type" evidence="4">
    <location>
        <begin position="185"/>
        <end position="283"/>
    </location>
</feature>
<name>A0AAE3E112_9FIRM</name>
<dbReference type="Gene3D" id="2.60.120.280">
    <property type="entry name" value="Regulatory protein AraC"/>
    <property type="match status" value="1"/>
</dbReference>